<protein>
    <submittedName>
        <fullName evidence="2">Uncharacterized protein</fullName>
    </submittedName>
</protein>
<evidence type="ECO:0000256" key="1">
    <source>
        <dbReference type="SAM" id="SignalP"/>
    </source>
</evidence>
<evidence type="ECO:0000313" key="2">
    <source>
        <dbReference type="EMBL" id="AEM21778.1"/>
    </source>
</evidence>
<reference evidence="2 3" key="1">
    <citation type="journal article" date="2011" name="BMC Genomics">
        <title>Complete genome sequence of Brachyspira intermedia reveals unique genomic features in Brachyspira species and phage-mediated horizontal gene transfer.</title>
        <authorList>
            <person name="Hafstrom T."/>
            <person name="Jansson D.S."/>
            <person name="Segerman B."/>
        </authorList>
    </citation>
    <scope>NUCLEOTIDE SEQUENCE [LARGE SCALE GENOMIC DNA]</scope>
    <source>
        <strain evidence="3">ATCC 51140 / PWS/A</strain>
    </source>
</reference>
<dbReference type="AlphaFoldDB" id="G0EN19"/>
<dbReference type="Proteomes" id="UP000008522">
    <property type="component" value="Chromosome"/>
</dbReference>
<evidence type="ECO:0000313" key="3">
    <source>
        <dbReference type="Proteomes" id="UP000008522"/>
    </source>
</evidence>
<sequence>MKKYVFLLVFLISAMTNLLYSAEEQWMVAPYKDEHACTVAINKYSSYEFYVIELSSEIANNIGKLNKELKGQFSELNPSNNKTYTIIYKVPKDNDKYILLIAFGVPAGKIGVPVN</sequence>
<feature type="chain" id="PRO_5003398658" evidence="1">
    <location>
        <begin position="22"/>
        <end position="115"/>
    </location>
</feature>
<proteinExistence type="predicted"/>
<gene>
    <name evidence="2" type="ordered locus">Bint_1157</name>
</gene>
<feature type="signal peptide" evidence="1">
    <location>
        <begin position="1"/>
        <end position="21"/>
    </location>
</feature>
<organism evidence="2 3">
    <name type="scientific">Brachyspira intermedia (strain ATCC 51140 / PWS/A)</name>
    <name type="common">Serpulina intermedia</name>
    <dbReference type="NCBI Taxonomy" id="1045858"/>
    <lineage>
        <taxon>Bacteria</taxon>
        <taxon>Pseudomonadati</taxon>
        <taxon>Spirochaetota</taxon>
        <taxon>Spirochaetia</taxon>
        <taxon>Brachyspirales</taxon>
        <taxon>Brachyspiraceae</taxon>
        <taxon>Brachyspira</taxon>
    </lineage>
</organism>
<dbReference type="RefSeq" id="WP_014487611.1">
    <property type="nucleotide sequence ID" value="NC_017243.1"/>
</dbReference>
<keyword evidence="1" id="KW-0732">Signal</keyword>
<keyword evidence="3" id="KW-1185">Reference proteome</keyword>
<accession>G0EN19</accession>
<dbReference type="GeneID" id="44969704"/>
<dbReference type="KEGG" id="bip:Bint_1157"/>
<name>G0EN19_BRAIP</name>
<dbReference type="HOGENOM" id="CLU_2104313_0_0_12"/>
<dbReference type="EMBL" id="CP002874">
    <property type="protein sequence ID" value="AEM21778.1"/>
    <property type="molecule type" value="Genomic_DNA"/>
</dbReference>
<dbReference type="PATRIC" id="fig|1045858.4.peg.1157"/>